<organism evidence="3 4">
    <name type="scientific">Candidatus Curtissbacteria bacterium RIFCSPLOWO2_01_FULL_42_26</name>
    <dbReference type="NCBI Taxonomy" id="1797729"/>
    <lineage>
        <taxon>Bacteria</taxon>
        <taxon>Candidatus Curtissiibacteriota</taxon>
    </lineage>
</organism>
<sequence>MMQKVAIVTGSAKGLGKAIVLALADQGYTVVVHYRKSKSEAEEVFEKVSKKSPGSILISGDLGYEKIVDEIFKRVLKKLKRVDLLINNVGDFLYKDFGKTTNAEFKDIVESNLYPSLYCSRAVLPFMRKEKHGHIINIGTVGAERLTLREKSTPYFMAKNVLYYLTKMMAWEEARNGIHINMISPASLVEDIFKASEFPMGRCAKYEDVVMVIKFLTSDDAYYINGANIEVAGAFIAGMT</sequence>
<name>A0A1F5HYX4_9BACT</name>
<evidence type="ECO:0000313" key="4">
    <source>
        <dbReference type="Proteomes" id="UP000179227"/>
    </source>
</evidence>
<keyword evidence="2" id="KW-0560">Oxidoreductase</keyword>
<dbReference type="PRINTS" id="PR00080">
    <property type="entry name" value="SDRFAMILY"/>
</dbReference>
<dbReference type="GO" id="GO:0016491">
    <property type="term" value="F:oxidoreductase activity"/>
    <property type="evidence" value="ECO:0007669"/>
    <property type="project" value="UniProtKB-KW"/>
</dbReference>
<evidence type="ECO:0000313" key="3">
    <source>
        <dbReference type="EMBL" id="OGE09296.1"/>
    </source>
</evidence>
<dbReference type="PANTHER" id="PTHR43639">
    <property type="entry name" value="OXIDOREDUCTASE, SHORT-CHAIN DEHYDROGENASE/REDUCTASE FAMILY (AFU_ORTHOLOGUE AFUA_5G02870)"/>
    <property type="match status" value="1"/>
</dbReference>
<evidence type="ECO:0000256" key="2">
    <source>
        <dbReference type="ARBA" id="ARBA00023002"/>
    </source>
</evidence>
<proteinExistence type="inferred from homology"/>
<dbReference type="Pfam" id="PF13561">
    <property type="entry name" value="adh_short_C2"/>
    <property type="match status" value="1"/>
</dbReference>
<comment type="similarity">
    <text evidence="1">Belongs to the short-chain dehydrogenases/reductases (SDR) family.</text>
</comment>
<dbReference type="AlphaFoldDB" id="A0A1F5HYX4"/>
<dbReference type="InterPro" id="IPR002347">
    <property type="entry name" value="SDR_fam"/>
</dbReference>
<dbReference type="EMBL" id="MFBS01000020">
    <property type="protein sequence ID" value="OGE09296.1"/>
    <property type="molecule type" value="Genomic_DNA"/>
</dbReference>
<dbReference type="InterPro" id="IPR036291">
    <property type="entry name" value="NAD(P)-bd_dom_sf"/>
</dbReference>
<dbReference type="PRINTS" id="PR00081">
    <property type="entry name" value="GDHRDH"/>
</dbReference>
<comment type="caution">
    <text evidence="3">The sequence shown here is derived from an EMBL/GenBank/DDBJ whole genome shotgun (WGS) entry which is preliminary data.</text>
</comment>
<dbReference type="SUPFAM" id="SSF51735">
    <property type="entry name" value="NAD(P)-binding Rossmann-fold domains"/>
    <property type="match status" value="1"/>
</dbReference>
<evidence type="ECO:0000256" key="1">
    <source>
        <dbReference type="ARBA" id="ARBA00006484"/>
    </source>
</evidence>
<protein>
    <recommendedName>
        <fullName evidence="5">Short-chain dehydrogenase</fullName>
    </recommendedName>
</protein>
<dbReference type="Gene3D" id="3.40.50.720">
    <property type="entry name" value="NAD(P)-binding Rossmann-like Domain"/>
    <property type="match status" value="1"/>
</dbReference>
<accession>A0A1F5HYX4</accession>
<reference evidence="3 4" key="1">
    <citation type="journal article" date="2016" name="Nat. Commun.">
        <title>Thousands of microbial genomes shed light on interconnected biogeochemical processes in an aquifer system.</title>
        <authorList>
            <person name="Anantharaman K."/>
            <person name="Brown C.T."/>
            <person name="Hug L.A."/>
            <person name="Sharon I."/>
            <person name="Castelle C.J."/>
            <person name="Probst A.J."/>
            <person name="Thomas B.C."/>
            <person name="Singh A."/>
            <person name="Wilkins M.J."/>
            <person name="Karaoz U."/>
            <person name="Brodie E.L."/>
            <person name="Williams K.H."/>
            <person name="Hubbard S.S."/>
            <person name="Banfield J.F."/>
        </authorList>
    </citation>
    <scope>NUCLEOTIDE SEQUENCE [LARGE SCALE GENOMIC DNA]</scope>
</reference>
<dbReference type="STRING" id="1797729.A3A60_04185"/>
<gene>
    <name evidence="3" type="ORF">A3A60_04185</name>
</gene>
<dbReference type="CDD" id="cd05233">
    <property type="entry name" value="SDR_c"/>
    <property type="match status" value="1"/>
</dbReference>
<dbReference type="Proteomes" id="UP000179227">
    <property type="component" value="Unassembled WGS sequence"/>
</dbReference>
<evidence type="ECO:0008006" key="5">
    <source>
        <dbReference type="Google" id="ProtNLM"/>
    </source>
</evidence>
<dbReference type="PANTHER" id="PTHR43639:SF1">
    <property type="entry name" value="SHORT-CHAIN DEHYDROGENASE_REDUCTASE FAMILY PROTEIN"/>
    <property type="match status" value="1"/>
</dbReference>